<evidence type="ECO:0000256" key="1">
    <source>
        <dbReference type="SAM" id="MobiDB-lite"/>
    </source>
</evidence>
<dbReference type="AlphaFoldDB" id="Q8IGE4"/>
<feature type="region of interest" description="Disordered" evidence="1">
    <location>
        <begin position="1"/>
        <end position="44"/>
    </location>
</feature>
<accession>Q8IGE4</accession>
<feature type="non-terminal residue" evidence="2">
    <location>
        <position position="1"/>
    </location>
</feature>
<feature type="compositionally biased region" description="Low complexity" evidence="1">
    <location>
        <begin position="21"/>
        <end position="31"/>
    </location>
</feature>
<protein>
    <submittedName>
        <fullName evidence="2">RH42808p</fullName>
    </submittedName>
</protein>
<organism evidence="2">
    <name type="scientific">Drosophila melanogaster</name>
    <name type="common">Fruit fly</name>
    <dbReference type="NCBI Taxonomy" id="7227"/>
    <lineage>
        <taxon>Eukaryota</taxon>
        <taxon>Metazoa</taxon>
        <taxon>Ecdysozoa</taxon>
        <taxon>Arthropoda</taxon>
        <taxon>Hexapoda</taxon>
        <taxon>Insecta</taxon>
        <taxon>Pterygota</taxon>
        <taxon>Neoptera</taxon>
        <taxon>Endopterygota</taxon>
        <taxon>Diptera</taxon>
        <taxon>Brachycera</taxon>
        <taxon>Muscomorpha</taxon>
        <taxon>Ephydroidea</taxon>
        <taxon>Drosophilidae</taxon>
        <taxon>Drosophila</taxon>
        <taxon>Sophophora</taxon>
    </lineage>
</organism>
<feature type="region of interest" description="Disordered" evidence="1">
    <location>
        <begin position="68"/>
        <end position="88"/>
    </location>
</feature>
<proteinExistence type="evidence at transcript level"/>
<evidence type="ECO:0000313" key="2">
    <source>
        <dbReference type="EMBL" id="AAN71577.1"/>
    </source>
</evidence>
<sequence>KNNECTATCNGSVSHPSLQLPAFPHPARAAPPTDPPTVHHPPQRPLCWKAKTNTLTLPQRFALKVANTNSNTHTHTHTHTHVYTGKTR</sequence>
<feature type="compositionally biased region" description="Polar residues" evidence="1">
    <location>
        <begin position="1"/>
        <end position="17"/>
    </location>
</feature>
<dbReference type="EMBL" id="BT001822">
    <property type="protein sequence ID" value="AAN71577.1"/>
    <property type="molecule type" value="mRNA"/>
</dbReference>
<reference evidence="2" key="1">
    <citation type="submission" date="2002-11" db="EMBL/GenBank/DDBJ databases">
        <authorList>
            <person name="Stapleton M."/>
            <person name="Brokstein P."/>
            <person name="Hong L."/>
            <person name="Agbayani A."/>
            <person name="Carlson J."/>
            <person name="Champe M."/>
            <person name="Chavez C."/>
            <person name="Dorsett V."/>
            <person name="Dresnek D."/>
            <person name="Farfan D."/>
            <person name="Frise E."/>
            <person name="George R."/>
            <person name="Gonzalez M."/>
            <person name="Guarin H."/>
            <person name="Kronmiller B."/>
            <person name="Li P."/>
            <person name="Liao G."/>
            <person name="Miranda A."/>
            <person name="Mungall C.J."/>
            <person name="Nunoo J."/>
            <person name="Pacleb J."/>
            <person name="Paragas V."/>
            <person name="Park S."/>
            <person name="Patel S."/>
            <person name="Phouanenavong S."/>
            <person name="Wan K."/>
            <person name="Yu C."/>
            <person name="Lewis S.E."/>
            <person name="Rubin G.M."/>
            <person name="Celniker S."/>
        </authorList>
    </citation>
    <scope>NUCLEOTIDE SEQUENCE</scope>
    <source>
        <strain evidence="2">Berkeley</strain>
    </source>
</reference>
<name>Q8IGE4_DROME</name>